<evidence type="ECO:0000256" key="1">
    <source>
        <dbReference type="SAM" id="SignalP"/>
    </source>
</evidence>
<sequence>MHAPRPLFPRLLFSALIVVASLFAAPCANAQLVQTHRYERQQKMSDDYYNVIPLIDDGLVLFRERDKYQNSNKIWELVMLDTALQEKKTIELEVNNRNKMIGYEVTPGRVYLLFRTGETNKNDFEVVEVDLKTSENVKHHFKPDLDFKLTHFTKAGSNFIFGGYVNNEPAVVLFELPNNHIRVIPGFFQKDTELVDLRTNLNQTFNTVLIDRGSKDNRKLVFRTFDETGKQLLEDVVPIDEKKSLQNGITSSLVREDLSIIGTWGERNSKQSVGFYFMTVDPFNEQKIQYVDVGQLNHYLDYLSPKRAARIKENSKQDAAEGRIPNFTSYVMPYKVKEYEHGFLLLAEVYNPVSNMNPYYSNPYYYNPYYSPYGMSGYYPGYYYPGMGRMYRPYSYGSNVKNVDEIKTVASVLVSFDATGKVQWDQSAKLADVKMSGIEQVSDFYEKNDKVFFLYKKESELKLKSIVLSADTASESTTKMLVNDPVDEIRSEKETEGGVRHWMGNSFYVWGYQTVRNVSKADRVRDVFYIIKAEVR</sequence>
<organism evidence="2 3">
    <name type="scientific">Chryseolinea lacunae</name>
    <dbReference type="NCBI Taxonomy" id="2801331"/>
    <lineage>
        <taxon>Bacteria</taxon>
        <taxon>Pseudomonadati</taxon>
        <taxon>Bacteroidota</taxon>
        <taxon>Cytophagia</taxon>
        <taxon>Cytophagales</taxon>
        <taxon>Fulvivirgaceae</taxon>
        <taxon>Chryseolinea</taxon>
    </lineage>
</organism>
<feature type="chain" id="PRO_5046622489" evidence="1">
    <location>
        <begin position="31"/>
        <end position="536"/>
    </location>
</feature>
<dbReference type="EMBL" id="JAERRB010000004">
    <property type="protein sequence ID" value="MBL0742534.1"/>
    <property type="molecule type" value="Genomic_DNA"/>
</dbReference>
<gene>
    <name evidence="2" type="ORF">JI741_15000</name>
</gene>
<name>A0ABS1KT43_9BACT</name>
<dbReference type="Proteomes" id="UP000613030">
    <property type="component" value="Unassembled WGS sequence"/>
</dbReference>
<feature type="signal peptide" evidence="1">
    <location>
        <begin position="1"/>
        <end position="30"/>
    </location>
</feature>
<dbReference type="RefSeq" id="WP_202010865.1">
    <property type="nucleotide sequence ID" value="NZ_JAERRB010000004.1"/>
</dbReference>
<comment type="caution">
    <text evidence="2">The sequence shown here is derived from an EMBL/GenBank/DDBJ whole genome shotgun (WGS) entry which is preliminary data.</text>
</comment>
<protein>
    <submittedName>
        <fullName evidence="2">Uncharacterized protein</fullName>
    </submittedName>
</protein>
<evidence type="ECO:0000313" key="3">
    <source>
        <dbReference type="Proteomes" id="UP000613030"/>
    </source>
</evidence>
<accession>A0ABS1KT43</accession>
<reference evidence="2 3" key="1">
    <citation type="submission" date="2021-01" db="EMBL/GenBank/DDBJ databases">
        <title>Chryseolinea sp. Jin1 Genome sequencing and assembly.</title>
        <authorList>
            <person name="Kim I."/>
        </authorList>
    </citation>
    <scope>NUCLEOTIDE SEQUENCE [LARGE SCALE GENOMIC DNA]</scope>
    <source>
        <strain evidence="2 3">Jin1</strain>
    </source>
</reference>
<keyword evidence="1" id="KW-0732">Signal</keyword>
<proteinExistence type="predicted"/>
<keyword evidence="3" id="KW-1185">Reference proteome</keyword>
<evidence type="ECO:0000313" key="2">
    <source>
        <dbReference type="EMBL" id="MBL0742534.1"/>
    </source>
</evidence>